<keyword evidence="4 5" id="KW-0472">Membrane</keyword>
<dbReference type="SUPFAM" id="SSF161098">
    <property type="entry name" value="MetI-like"/>
    <property type="match status" value="2"/>
</dbReference>
<evidence type="ECO:0000313" key="7">
    <source>
        <dbReference type="EMBL" id="MDF3833356.1"/>
    </source>
</evidence>
<feature type="transmembrane region" description="Helical" evidence="5">
    <location>
        <begin position="545"/>
        <end position="566"/>
    </location>
</feature>
<dbReference type="InterPro" id="IPR000515">
    <property type="entry name" value="MetI-like"/>
</dbReference>
<sequence length="584" mass="61889">MRRVQPAVAAVAQAGRAADGGRFARGGASLPERIAHGTPAAMKWLWLAGLAVALVLPLLALFGQAWFDDAGHWALPARVAELAANPNFVPLLGRSLAVSLTVAALVVPLAFGFAYALQRSRIALKPLWRGIALLPLFAPSLLPGIALVYLFGNQGIFKGAFGAGGIYGFWGIVLGETFYTFPHALMVLMAALSLADARLYEAARAMGASPWRTFLTVTLPGARHGLFGAACLVLTLVVTDFGVPKVVGGGYPVLALEAYKAVVGQQQFARGALIGMLLLLPALLTFGVDIAMQRRQRAQMSSRSQVYVPGRDPLRDAFCTLVVLAIGAALLTVLAAAVGASLVRLWPYNLELTLAHYDFDNMDGGGWLAYRNSLRMAAFTALAGTLAIFFGAWLTERTRGPAWLHGVLRAGFVLPMAVPGLVLGLGYVFFFNAPSNPLHTLYGTMTLLVLCNVAHFYTTGHLTAAAALRQLDAEFEAAALSLGVAPLVTCWRVTVPICLPALIDIFRYLFVSAMTTVSAVVFLYSPDTVLAAISVLNMDDAGDTAPAAAMSTLILLTSALACLLLLGAARGWLGRTQAWRAPQG</sequence>
<dbReference type="RefSeq" id="WP_276264728.1">
    <property type="nucleotide sequence ID" value="NZ_JARJLM010000176.1"/>
</dbReference>
<name>A0ABT6ALA5_9BURK</name>
<evidence type="ECO:0000256" key="2">
    <source>
        <dbReference type="ARBA" id="ARBA00022692"/>
    </source>
</evidence>
<accession>A0ABT6ALA5</accession>
<keyword evidence="8" id="KW-1185">Reference proteome</keyword>
<feature type="transmembrane region" description="Helical" evidence="5">
    <location>
        <begin position="321"/>
        <end position="343"/>
    </location>
</feature>
<dbReference type="PANTHER" id="PTHR43496">
    <property type="entry name" value="PROTEIN LPLB"/>
    <property type="match status" value="1"/>
</dbReference>
<evidence type="ECO:0000313" key="8">
    <source>
        <dbReference type="Proteomes" id="UP001216674"/>
    </source>
</evidence>
<feature type="transmembrane region" description="Helical" evidence="5">
    <location>
        <begin position="130"/>
        <end position="152"/>
    </location>
</feature>
<dbReference type="NCBIfam" id="TIGR03262">
    <property type="entry name" value="PhnU2"/>
    <property type="match status" value="1"/>
</dbReference>
<keyword evidence="2 5" id="KW-0812">Transmembrane</keyword>
<evidence type="ECO:0000256" key="5">
    <source>
        <dbReference type="RuleBase" id="RU363032"/>
    </source>
</evidence>
<keyword evidence="3 5" id="KW-1133">Transmembrane helix</keyword>
<evidence type="ECO:0000256" key="3">
    <source>
        <dbReference type="ARBA" id="ARBA00022989"/>
    </source>
</evidence>
<feature type="transmembrane region" description="Helical" evidence="5">
    <location>
        <begin position="441"/>
        <end position="460"/>
    </location>
</feature>
<keyword evidence="5" id="KW-0813">Transport</keyword>
<dbReference type="InterPro" id="IPR017664">
    <property type="entry name" value="AminoethylPonate_ABC_perm-1"/>
</dbReference>
<feature type="transmembrane region" description="Helical" evidence="5">
    <location>
        <begin position="407"/>
        <end position="429"/>
    </location>
</feature>
<reference evidence="7 8" key="1">
    <citation type="submission" date="2023-03" db="EMBL/GenBank/DDBJ databases">
        <title>Draft assemblies of triclosan tolerant bacteria isolated from returned activated sludge.</title>
        <authorList>
            <person name="Van Hamelsveld S."/>
        </authorList>
    </citation>
    <scope>NUCLEOTIDE SEQUENCE [LARGE SCALE GENOMIC DNA]</scope>
    <source>
        <strain evidence="7 8">GW210010_S58</strain>
    </source>
</reference>
<dbReference type="PROSITE" id="PS50928">
    <property type="entry name" value="ABC_TM1"/>
    <property type="match status" value="2"/>
</dbReference>
<feature type="transmembrane region" description="Helical" evidence="5">
    <location>
        <begin position="167"/>
        <end position="192"/>
    </location>
</feature>
<feature type="domain" description="ABC transmembrane type-1" evidence="6">
    <location>
        <begin position="370"/>
        <end position="565"/>
    </location>
</feature>
<gene>
    <name evidence="7" type="ORF">P3W85_10400</name>
</gene>
<protein>
    <submittedName>
        <fullName evidence="7">2-aminoethylphosphonate ABC transporter permease subunit</fullName>
    </submittedName>
</protein>
<comment type="subcellular location">
    <subcellularLocation>
        <location evidence="1 5">Cell membrane</location>
        <topology evidence="1 5">Multi-pass membrane protein</topology>
    </subcellularLocation>
</comment>
<comment type="similarity">
    <text evidence="5">Belongs to the binding-protein-dependent transport system permease family.</text>
</comment>
<dbReference type="EMBL" id="JARJLM010000176">
    <property type="protein sequence ID" value="MDF3833356.1"/>
    <property type="molecule type" value="Genomic_DNA"/>
</dbReference>
<dbReference type="Pfam" id="PF00528">
    <property type="entry name" value="BPD_transp_1"/>
    <property type="match status" value="2"/>
</dbReference>
<feature type="domain" description="ABC transmembrane type-1" evidence="6">
    <location>
        <begin position="92"/>
        <end position="289"/>
    </location>
</feature>
<feature type="transmembrane region" description="Helical" evidence="5">
    <location>
        <begin position="44"/>
        <end position="67"/>
    </location>
</feature>
<dbReference type="PANTHER" id="PTHR43496:SF1">
    <property type="entry name" value="POLYGALACTURONAN_RHAMNOGALACTURONAN TRANSPORT SYSTEM PERMEASE PROTEIN YTEP"/>
    <property type="match status" value="1"/>
</dbReference>
<proteinExistence type="inferred from homology"/>
<evidence type="ECO:0000259" key="6">
    <source>
        <dbReference type="PROSITE" id="PS50928"/>
    </source>
</evidence>
<feature type="transmembrane region" description="Helical" evidence="5">
    <location>
        <begin position="213"/>
        <end position="238"/>
    </location>
</feature>
<evidence type="ECO:0000256" key="1">
    <source>
        <dbReference type="ARBA" id="ARBA00004651"/>
    </source>
</evidence>
<dbReference type="Gene3D" id="1.10.3720.10">
    <property type="entry name" value="MetI-like"/>
    <property type="match status" value="2"/>
</dbReference>
<feature type="transmembrane region" description="Helical" evidence="5">
    <location>
        <begin position="376"/>
        <end position="395"/>
    </location>
</feature>
<evidence type="ECO:0000256" key="4">
    <source>
        <dbReference type="ARBA" id="ARBA00023136"/>
    </source>
</evidence>
<feature type="transmembrane region" description="Helical" evidence="5">
    <location>
        <begin position="272"/>
        <end position="292"/>
    </location>
</feature>
<organism evidence="7 8">
    <name type="scientific">Cupriavidus basilensis</name>
    <dbReference type="NCBI Taxonomy" id="68895"/>
    <lineage>
        <taxon>Bacteria</taxon>
        <taxon>Pseudomonadati</taxon>
        <taxon>Pseudomonadota</taxon>
        <taxon>Betaproteobacteria</taxon>
        <taxon>Burkholderiales</taxon>
        <taxon>Burkholderiaceae</taxon>
        <taxon>Cupriavidus</taxon>
    </lineage>
</organism>
<dbReference type="CDD" id="cd06261">
    <property type="entry name" value="TM_PBP2"/>
    <property type="match status" value="2"/>
</dbReference>
<dbReference type="Proteomes" id="UP001216674">
    <property type="component" value="Unassembled WGS sequence"/>
</dbReference>
<comment type="caution">
    <text evidence="7">The sequence shown here is derived from an EMBL/GenBank/DDBJ whole genome shotgun (WGS) entry which is preliminary data.</text>
</comment>
<dbReference type="InterPro" id="IPR035906">
    <property type="entry name" value="MetI-like_sf"/>
</dbReference>
<feature type="transmembrane region" description="Helical" evidence="5">
    <location>
        <begin position="505"/>
        <end position="525"/>
    </location>
</feature>
<feature type="transmembrane region" description="Helical" evidence="5">
    <location>
        <begin position="96"/>
        <end position="118"/>
    </location>
</feature>